<evidence type="ECO:0000256" key="2">
    <source>
        <dbReference type="ARBA" id="ARBA00023136"/>
    </source>
</evidence>
<keyword evidence="2 3" id="KW-0472">Membrane</keyword>
<dbReference type="Pfam" id="PF03323">
    <property type="entry name" value="GerA"/>
    <property type="match status" value="1"/>
</dbReference>
<dbReference type="InterPro" id="IPR004995">
    <property type="entry name" value="Spore_Ger"/>
</dbReference>
<name>A0A916QBR8_9FIRM</name>
<keyword evidence="3" id="KW-1133">Transmembrane helix</keyword>
<keyword evidence="5" id="KW-1185">Reference proteome</keyword>
<dbReference type="Proteomes" id="UP000613208">
    <property type="component" value="Unassembled WGS sequence"/>
</dbReference>
<evidence type="ECO:0000313" key="5">
    <source>
        <dbReference type="Proteomes" id="UP000613208"/>
    </source>
</evidence>
<accession>A0A916QBR8</accession>
<feature type="transmembrane region" description="Helical" evidence="3">
    <location>
        <begin position="386"/>
        <end position="405"/>
    </location>
</feature>
<gene>
    <name evidence="4" type="ORF">ANBU17_26920</name>
</gene>
<dbReference type="PANTHER" id="PTHR22550">
    <property type="entry name" value="SPORE GERMINATION PROTEIN"/>
    <property type="match status" value="1"/>
</dbReference>
<reference evidence="4" key="1">
    <citation type="submission" date="2020-06" db="EMBL/GenBank/DDBJ databases">
        <title>Characterization of fructooligosaccharide metabolism and fructooligosaccharide-degrading enzymes in human commensal butyrate producers.</title>
        <authorList>
            <person name="Tanno H."/>
            <person name="Fujii T."/>
            <person name="Hirano K."/>
            <person name="Maeno S."/>
            <person name="Tonozuka T."/>
            <person name="Sakamoto M."/>
            <person name="Ohkuma M."/>
            <person name="Tochio T."/>
            <person name="Endo A."/>
        </authorList>
    </citation>
    <scope>NUCLEOTIDE SEQUENCE</scope>
    <source>
        <strain evidence="4">JCM 17466</strain>
    </source>
</reference>
<sequence length="503" mass="56901">MDRFHGRDHKLIGKISENLQENIIYVREVLKDCSDLIQKEFHIGKEKETRVYLVYMDGLVNVDMIQESIVKPLLLEETKKEKANFDWGIIESADRKWISEMEDAVTGVLSGNTVLFIDGMDQAVTISTRFFPNRGVQTADQEAAMIGPKDSFNETLRINTALVRRRIRDTRLKVVQKQVGTRSRTDYALMYIEDLAPEAVVRQIQDEIDEICVDGVFDSGMLEQFLEKKYRTLFPMYQLTQRPDKTASGLMEGRVAVIVDNSPMAMLLPVTANVFFQASDDYYNRWETATFARILRYLSAFLAVGLPGFYVAIAGFHPEILPTPFLLALVSAREGVPFPVVVEVILMELAFELLREAGIRLPGQLGGTIGVVGGLIVGQAAVEAHLVSTIVVIVVALTAIASFSIPNEIFTGAFRLLKFFLIFMCAVWGLYGFFLGFLAVFLHLFQLESYGVPYMYPTTAKGDGKVWAFQDYVMRAPFCRMKLRPEFTRKGARRRQKEDENGR</sequence>
<dbReference type="PANTHER" id="PTHR22550:SF5">
    <property type="entry name" value="LEUCINE ZIPPER PROTEIN 4"/>
    <property type="match status" value="1"/>
</dbReference>
<protein>
    <submittedName>
        <fullName evidence="4">Spore germination protein</fullName>
    </submittedName>
</protein>
<dbReference type="InterPro" id="IPR050768">
    <property type="entry name" value="UPF0353/GerABKA_families"/>
</dbReference>
<feature type="transmembrane region" description="Helical" evidence="3">
    <location>
        <begin position="417"/>
        <end position="445"/>
    </location>
</feature>
<evidence type="ECO:0000256" key="3">
    <source>
        <dbReference type="SAM" id="Phobius"/>
    </source>
</evidence>
<keyword evidence="3" id="KW-0812">Transmembrane</keyword>
<evidence type="ECO:0000256" key="1">
    <source>
        <dbReference type="ARBA" id="ARBA00005278"/>
    </source>
</evidence>
<dbReference type="GO" id="GO:0009847">
    <property type="term" value="P:spore germination"/>
    <property type="evidence" value="ECO:0007669"/>
    <property type="project" value="InterPro"/>
</dbReference>
<dbReference type="RefSeq" id="WP_201312000.1">
    <property type="nucleotide sequence ID" value="NZ_BLYI01000062.1"/>
</dbReference>
<dbReference type="AlphaFoldDB" id="A0A916QBR8"/>
<dbReference type="EMBL" id="BLYI01000062">
    <property type="protein sequence ID" value="GFO86345.1"/>
    <property type="molecule type" value="Genomic_DNA"/>
</dbReference>
<evidence type="ECO:0000313" key="4">
    <source>
        <dbReference type="EMBL" id="GFO86345.1"/>
    </source>
</evidence>
<organism evidence="4 5">
    <name type="scientific">Anaerostipes butyraticus</name>
    <dbReference type="NCBI Taxonomy" id="645466"/>
    <lineage>
        <taxon>Bacteria</taxon>
        <taxon>Bacillati</taxon>
        <taxon>Bacillota</taxon>
        <taxon>Clostridia</taxon>
        <taxon>Lachnospirales</taxon>
        <taxon>Lachnospiraceae</taxon>
        <taxon>Anaerostipes</taxon>
    </lineage>
</organism>
<dbReference type="GO" id="GO:0016020">
    <property type="term" value="C:membrane"/>
    <property type="evidence" value="ECO:0007669"/>
    <property type="project" value="InterPro"/>
</dbReference>
<feature type="transmembrane region" description="Helical" evidence="3">
    <location>
        <begin position="294"/>
        <end position="316"/>
    </location>
</feature>
<comment type="caution">
    <text evidence="4">The sequence shown here is derived from an EMBL/GenBank/DDBJ whole genome shotgun (WGS) entry which is preliminary data.</text>
</comment>
<proteinExistence type="inferred from homology"/>
<comment type="similarity">
    <text evidence="1">Belongs to the GerABKA family.</text>
</comment>
<dbReference type="PIRSF" id="PIRSF005690">
    <property type="entry name" value="GerBA"/>
    <property type="match status" value="1"/>
</dbReference>